<dbReference type="EMBL" id="BLJY01000014">
    <property type="protein sequence ID" value="GFF21429.1"/>
    <property type="molecule type" value="Genomic_DNA"/>
</dbReference>
<dbReference type="Proteomes" id="UP000452235">
    <property type="component" value="Unassembled WGS sequence"/>
</dbReference>
<sequence length="355" mass="39270">MSSSDALSNENLVNQLLNNDNNQLQDLAEESNLAGFDVTEILFWKGVYDALETGDTSRGESFSTIVLRIHTATNSGDTQYVNPFADRSKWDKADYLTRCLTGLVAANTQNIEGLFYRKNVPLERKEKIISKRSTGPSRKRRTHAKNKKLAPTDPVDAPTRTPLPGRSMLATASEAETPKTDPAEAATDKLPAKDELPDEADEKTLTPFKLLIATAQTYSIYQPTGQEIDTLTLAYYTAETIADAHAEPVAIYVLAQFRENPLLLGCILADMDDVPLQLNPFNLPADHEHAKLILSREAIRRFILGGSHELVGPDNVVRGLRLHTQARCRTLVPQLLKKAMETENSVFARKAQAAD</sequence>
<gene>
    <name evidence="2" type="ORF">ATEIFO6365_0014036100</name>
</gene>
<keyword evidence="3" id="KW-1185">Reference proteome</keyword>
<feature type="region of interest" description="Disordered" evidence="1">
    <location>
        <begin position="127"/>
        <end position="199"/>
    </location>
</feature>
<organism evidence="2 3">
    <name type="scientific">Aspergillus terreus</name>
    <dbReference type="NCBI Taxonomy" id="33178"/>
    <lineage>
        <taxon>Eukaryota</taxon>
        <taxon>Fungi</taxon>
        <taxon>Dikarya</taxon>
        <taxon>Ascomycota</taxon>
        <taxon>Pezizomycotina</taxon>
        <taxon>Eurotiomycetes</taxon>
        <taxon>Eurotiomycetidae</taxon>
        <taxon>Eurotiales</taxon>
        <taxon>Aspergillaceae</taxon>
        <taxon>Aspergillus</taxon>
        <taxon>Aspergillus subgen. Circumdati</taxon>
    </lineage>
</organism>
<protein>
    <submittedName>
        <fullName evidence="2">Uncharacterized protein</fullName>
    </submittedName>
</protein>
<proteinExistence type="predicted"/>
<accession>A0A8H3RFH0</accession>
<evidence type="ECO:0000313" key="3">
    <source>
        <dbReference type="Proteomes" id="UP000452235"/>
    </source>
</evidence>
<feature type="compositionally biased region" description="Basic and acidic residues" evidence="1">
    <location>
        <begin position="176"/>
        <end position="195"/>
    </location>
</feature>
<reference evidence="2 3" key="1">
    <citation type="submission" date="2020-01" db="EMBL/GenBank/DDBJ databases">
        <title>Aspergillus terreus IFO 6365 whole genome shotgun sequence.</title>
        <authorList>
            <person name="Kanamasa S."/>
            <person name="Takahashi H."/>
        </authorList>
    </citation>
    <scope>NUCLEOTIDE SEQUENCE [LARGE SCALE GENOMIC DNA]</scope>
    <source>
        <strain evidence="2 3">IFO 6365</strain>
    </source>
</reference>
<comment type="caution">
    <text evidence="2">The sequence shown here is derived from an EMBL/GenBank/DDBJ whole genome shotgun (WGS) entry which is preliminary data.</text>
</comment>
<name>A0A8H3RFH0_ASPTE</name>
<evidence type="ECO:0000313" key="2">
    <source>
        <dbReference type="EMBL" id="GFF21429.1"/>
    </source>
</evidence>
<dbReference type="AlphaFoldDB" id="A0A8H3RFH0"/>
<evidence type="ECO:0000256" key="1">
    <source>
        <dbReference type="SAM" id="MobiDB-lite"/>
    </source>
</evidence>
<feature type="compositionally biased region" description="Basic residues" evidence="1">
    <location>
        <begin position="137"/>
        <end position="148"/>
    </location>
</feature>